<dbReference type="InterPro" id="IPR002379">
    <property type="entry name" value="ATPase_proteolipid_c-like_dom"/>
</dbReference>
<comment type="caution">
    <text evidence="7">The sequence shown here is derived from an EMBL/GenBank/DDBJ whole genome shotgun (WGS) entry which is preliminary data.</text>
</comment>
<organism evidence="7 8">
    <name type="scientific">Lebetimonas natsushimae</name>
    <dbReference type="NCBI Taxonomy" id="1936991"/>
    <lineage>
        <taxon>Bacteria</taxon>
        <taxon>Pseudomonadati</taxon>
        <taxon>Campylobacterota</taxon>
        <taxon>Epsilonproteobacteria</taxon>
        <taxon>Nautiliales</taxon>
        <taxon>Nautiliaceae</taxon>
        <taxon>Lebetimonas</taxon>
    </lineage>
</organism>
<feature type="transmembrane region" description="Helical" evidence="5">
    <location>
        <begin position="67"/>
        <end position="89"/>
    </location>
</feature>
<keyword evidence="4 5" id="KW-0472">Membrane</keyword>
<keyword evidence="2 5" id="KW-0812">Transmembrane</keyword>
<dbReference type="InterPro" id="IPR035921">
    <property type="entry name" value="F/V-ATP_Csub_sf"/>
</dbReference>
<comment type="subcellular location">
    <subcellularLocation>
        <location evidence="1">Membrane</location>
        <topology evidence="1">Multi-pass membrane protein</topology>
    </subcellularLocation>
</comment>
<keyword evidence="8" id="KW-1185">Reference proteome</keyword>
<name>A0A292YAM1_9BACT</name>
<dbReference type="Proteomes" id="UP000217944">
    <property type="component" value="Unassembled WGS sequence"/>
</dbReference>
<dbReference type="GO" id="GO:0015078">
    <property type="term" value="F:proton transmembrane transporter activity"/>
    <property type="evidence" value="ECO:0007669"/>
    <property type="project" value="InterPro"/>
</dbReference>
<dbReference type="GO" id="GO:0033177">
    <property type="term" value="C:proton-transporting two-sector ATPase complex, proton-transporting domain"/>
    <property type="evidence" value="ECO:0007669"/>
    <property type="project" value="InterPro"/>
</dbReference>
<keyword evidence="3 5" id="KW-1133">Transmembrane helix</keyword>
<feature type="transmembrane region" description="Helical" evidence="5">
    <location>
        <begin position="37"/>
        <end position="55"/>
    </location>
</feature>
<evidence type="ECO:0000313" key="7">
    <source>
        <dbReference type="EMBL" id="GAX87117.1"/>
    </source>
</evidence>
<evidence type="ECO:0000256" key="4">
    <source>
        <dbReference type="ARBA" id="ARBA00023136"/>
    </source>
</evidence>
<evidence type="ECO:0000256" key="2">
    <source>
        <dbReference type="ARBA" id="ARBA00022692"/>
    </source>
</evidence>
<evidence type="ECO:0000256" key="5">
    <source>
        <dbReference type="SAM" id="Phobius"/>
    </source>
</evidence>
<reference evidence="7 8" key="1">
    <citation type="journal article" date="2017" name="Syst. Appl. Microbiol.">
        <title>Lebetimonas natsushimae sp. nov., a novel strictly anaerobic, moderately thermophilic chemoautotroph isolated from a deep-sea hydrothermal vent polychaete nest in the Mid-Okinawa Trough.</title>
        <authorList>
            <person name="Nagata R."/>
            <person name="Takaki Y."/>
            <person name="Tame A."/>
            <person name="Nunoura T."/>
            <person name="Muto H."/>
            <person name="Mino S."/>
            <person name="Sawayama S."/>
            <person name="Takai K."/>
            <person name="Nakagawa S."/>
        </authorList>
    </citation>
    <scope>NUCLEOTIDE SEQUENCE [LARGE SCALE GENOMIC DNA]</scope>
    <source>
        <strain evidence="7 8">HS1857</strain>
    </source>
</reference>
<dbReference type="Pfam" id="PF00137">
    <property type="entry name" value="ATP-synt_C"/>
    <property type="match status" value="1"/>
</dbReference>
<gene>
    <name evidence="7" type="ORF">LNAT_P0412</name>
</gene>
<evidence type="ECO:0000256" key="1">
    <source>
        <dbReference type="ARBA" id="ARBA00004141"/>
    </source>
</evidence>
<accession>A0A292YAM1</accession>
<dbReference type="SUPFAM" id="SSF81333">
    <property type="entry name" value="F1F0 ATP synthase subunit C"/>
    <property type="match status" value="1"/>
</dbReference>
<protein>
    <submittedName>
        <fullName evidence="7">V/A-type H+/Na+-transporting ATPase subunit K</fullName>
    </submittedName>
</protein>
<sequence length="92" mass="9379">MNTNRLGVKIILFLLPVLMFADDNAYAYIAAALSVGLSSIAAGIAVGLVGAAAMGTIGEKPEISTKALIFLGLAEGIAIYGLIVSIMILGKI</sequence>
<evidence type="ECO:0000259" key="6">
    <source>
        <dbReference type="Pfam" id="PF00137"/>
    </source>
</evidence>
<dbReference type="AlphaFoldDB" id="A0A292YAM1"/>
<dbReference type="CDD" id="cd18120">
    <property type="entry name" value="ATP-synt_Vo_Ao_c"/>
    <property type="match status" value="1"/>
</dbReference>
<dbReference type="RefSeq" id="WP_096258272.1">
    <property type="nucleotide sequence ID" value="NZ_BDME01000001.1"/>
</dbReference>
<dbReference type="OrthoDB" id="5771683at2"/>
<dbReference type="Gene3D" id="1.20.120.610">
    <property type="entry name" value="lithium bound rotor ring of v- atpase"/>
    <property type="match status" value="1"/>
</dbReference>
<proteinExistence type="predicted"/>
<evidence type="ECO:0000313" key="8">
    <source>
        <dbReference type="Proteomes" id="UP000217944"/>
    </source>
</evidence>
<feature type="domain" description="V-ATPase proteolipid subunit C-like" evidence="6">
    <location>
        <begin position="29"/>
        <end position="88"/>
    </location>
</feature>
<dbReference type="EMBL" id="BDME01000001">
    <property type="protein sequence ID" value="GAX87117.1"/>
    <property type="molecule type" value="Genomic_DNA"/>
</dbReference>
<evidence type="ECO:0000256" key="3">
    <source>
        <dbReference type="ARBA" id="ARBA00022989"/>
    </source>
</evidence>